<sequence>MIFCFISTSIYSGDATSLNSFPQSGIYLGASATKDTAYYKFNRRDFNSPLLFIDQDISVLSGTGGAGEVYLGYKYSFFYRYSVALEGFYNRSFNSASFNLLDTNTLYSRQLTGSFKQKWLAGIGKVT</sequence>
<accession>A0A0W0VTL7</accession>
<gene>
    <name evidence="1" type="ORF">Lisr_1432</name>
</gene>
<dbReference type="RefSeq" id="WP_058501785.1">
    <property type="nucleotide sequence ID" value="NZ_CAAAJA010000061.1"/>
</dbReference>
<dbReference type="Proteomes" id="UP000054761">
    <property type="component" value="Unassembled WGS sequence"/>
</dbReference>
<reference evidence="1 2" key="1">
    <citation type="submission" date="2015-11" db="EMBL/GenBank/DDBJ databases">
        <title>Genomic analysis of 38 Legionella species identifies large and diverse effector repertoires.</title>
        <authorList>
            <person name="Burstein D."/>
            <person name="Amaro F."/>
            <person name="Zusman T."/>
            <person name="Lifshitz Z."/>
            <person name="Cohen O."/>
            <person name="Gilbert J.A."/>
            <person name="Pupko T."/>
            <person name="Shuman H.A."/>
            <person name="Segal G."/>
        </authorList>
    </citation>
    <scope>NUCLEOTIDE SEQUENCE [LARGE SCALE GENOMIC DNA]</scope>
    <source>
        <strain evidence="1 2">Bercovier 4</strain>
    </source>
</reference>
<dbReference type="EMBL" id="LNYH01000074">
    <property type="protein sequence ID" value="KTD23434.1"/>
    <property type="molecule type" value="Genomic_DNA"/>
</dbReference>
<comment type="caution">
    <text evidence="1">The sequence shown here is derived from an EMBL/GenBank/DDBJ whole genome shotgun (WGS) entry which is preliminary data.</text>
</comment>
<evidence type="ECO:0000313" key="1">
    <source>
        <dbReference type="EMBL" id="KTD23434.1"/>
    </source>
</evidence>
<dbReference type="PATRIC" id="fig|454.4.peg.1549"/>
<name>A0A0W0VTL7_9GAMM</name>
<protein>
    <submittedName>
        <fullName evidence="1">Uncharacterized protein</fullName>
    </submittedName>
</protein>
<proteinExistence type="predicted"/>
<evidence type="ECO:0000313" key="2">
    <source>
        <dbReference type="Proteomes" id="UP000054761"/>
    </source>
</evidence>
<dbReference type="AlphaFoldDB" id="A0A0W0VTL7"/>
<organism evidence="1 2">
    <name type="scientific">Legionella israelensis</name>
    <dbReference type="NCBI Taxonomy" id="454"/>
    <lineage>
        <taxon>Bacteria</taxon>
        <taxon>Pseudomonadati</taxon>
        <taxon>Pseudomonadota</taxon>
        <taxon>Gammaproteobacteria</taxon>
        <taxon>Legionellales</taxon>
        <taxon>Legionellaceae</taxon>
        <taxon>Legionella</taxon>
    </lineage>
</organism>
<dbReference type="OrthoDB" id="5648435at2"/>
<keyword evidence="2" id="KW-1185">Reference proteome</keyword>